<dbReference type="PROSITE" id="PS01174">
    <property type="entry name" value="LIPASE_GDXG_SER"/>
    <property type="match status" value="1"/>
</dbReference>
<dbReference type="Gene3D" id="3.40.50.1820">
    <property type="entry name" value="alpha/beta hydrolase"/>
    <property type="match status" value="1"/>
</dbReference>
<dbReference type="PANTHER" id="PTHR48081">
    <property type="entry name" value="AB HYDROLASE SUPERFAMILY PROTEIN C4A8.06C"/>
    <property type="match status" value="1"/>
</dbReference>
<evidence type="ECO:0000256" key="1">
    <source>
        <dbReference type="ARBA" id="ARBA00010515"/>
    </source>
</evidence>
<evidence type="ECO:0000259" key="5">
    <source>
        <dbReference type="Pfam" id="PF20434"/>
    </source>
</evidence>
<keyword evidence="4" id="KW-0472">Membrane</keyword>
<keyword evidence="2 6" id="KW-0378">Hydrolase</keyword>
<dbReference type="InterPro" id="IPR033140">
    <property type="entry name" value="Lipase_GDXG_put_SER_AS"/>
</dbReference>
<evidence type="ECO:0000256" key="4">
    <source>
        <dbReference type="SAM" id="Phobius"/>
    </source>
</evidence>
<evidence type="ECO:0000313" key="6">
    <source>
        <dbReference type="EMBL" id="ORE11701.1"/>
    </source>
</evidence>
<protein>
    <submittedName>
        <fullName evidence="6">Alpha/beta-hydrolase</fullName>
    </submittedName>
</protein>
<accession>A0A1X0RIE7</accession>
<feature type="transmembrane region" description="Helical" evidence="4">
    <location>
        <begin position="45"/>
        <end position="72"/>
    </location>
</feature>
<dbReference type="InterPro" id="IPR019826">
    <property type="entry name" value="Carboxylesterase_B_AS"/>
</dbReference>
<dbReference type="Proteomes" id="UP000242414">
    <property type="component" value="Unassembled WGS sequence"/>
</dbReference>
<name>A0A1X0RIE7_RHIZD</name>
<sequence length="430" mass="48584">MSVANLFTASVATLYIMEVAILAFATAGAFNIIDIRKFKGQYVALAEILLTSTVTELSLHFIIFKIFLIQVVKFCGGFAYFLSWLMYFVDIATILGMGKLFYEMLEEKEIAETAIRVIDRKGHKGLQSFMSLELFKSLMNPFWRPPSLVIHPNITYATSEELRDALDNSNQDFDQPRKLMLDVIASNKKSTKPRPVLIHAHGGAWRGGRKDIFYPYEKLLVSEDDWIIVNIGYRLAPKSAYPNHLIDVKRAIRWTRQNIASFGGDPDFIVLSGDSAGAHLAVMASLTVNDPQYQPGFEQVDTSCRGVISINGVLDLIYPNMINYFSKQVAMLPDADMDFLNKHSPATVIQQAKDCVPYLVLAGQRDALVNSDVSVKFKKQFDEGRHKNPCTLVLFPGGRHISYITWSPRSLYAARIIQAWCRQLHKDELR</sequence>
<dbReference type="OrthoDB" id="19653at2759"/>
<dbReference type="PROSITE" id="PS00122">
    <property type="entry name" value="CARBOXYLESTERASE_B_1"/>
    <property type="match status" value="1"/>
</dbReference>
<keyword evidence="4" id="KW-1133">Transmembrane helix</keyword>
<dbReference type="VEuPathDB" id="FungiDB:BCV72DRAFT_321858"/>
<feature type="active site" evidence="3">
    <location>
        <position position="275"/>
    </location>
</feature>
<proteinExistence type="inferred from homology"/>
<dbReference type="Pfam" id="PF20434">
    <property type="entry name" value="BD-FAE"/>
    <property type="match status" value="1"/>
</dbReference>
<dbReference type="SUPFAM" id="SSF53474">
    <property type="entry name" value="alpha/beta-Hydrolases"/>
    <property type="match status" value="1"/>
</dbReference>
<dbReference type="AlphaFoldDB" id="A0A1X0RIE7"/>
<comment type="similarity">
    <text evidence="1">Belongs to the 'GDXG' lipolytic enzyme family.</text>
</comment>
<dbReference type="InterPro" id="IPR050300">
    <property type="entry name" value="GDXG_lipolytic_enzyme"/>
</dbReference>
<reference evidence="6" key="1">
    <citation type="journal article" date="2016" name="Proc. Natl. Acad. Sci. U.S.A.">
        <title>Lipid metabolic changes in an early divergent fungus govern the establishment of a mutualistic symbiosis with endobacteria.</title>
        <authorList>
            <person name="Lastovetsky O.A."/>
            <person name="Gaspar M.L."/>
            <person name="Mondo S.J."/>
            <person name="LaButti K.M."/>
            <person name="Sandor L."/>
            <person name="Grigoriev I.V."/>
            <person name="Henry S.A."/>
            <person name="Pawlowska T.E."/>
        </authorList>
    </citation>
    <scope>NUCLEOTIDE SEQUENCE [LARGE SCALE GENOMIC DNA]</scope>
    <source>
        <strain evidence="6">ATCC 52814</strain>
    </source>
</reference>
<keyword evidence="4" id="KW-0812">Transmembrane</keyword>
<dbReference type="EMBL" id="KV921855">
    <property type="protein sequence ID" value="ORE11701.1"/>
    <property type="molecule type" value="Genomic_DNA"/>
</dbReference>
<feature type="transmembrane region" description="Helical" evidence="4">
    <location>
        <begin position="78"/>
        <end position="98"/>
    </location>
</feature>
<dbReference type="PANTHER" id="PTHR48081:SF33">
    <property type="entry name" value="KYNURENINE FORMAMIDASE"/>
    <property type="match status" value="1"/>
</dbReference>
<evidence type="ECO:0000256" key="2">
    <source>
        <dbReference type="ARBA" id="ARBA00022801"/>
    </source>
</evidence>
<gene>
    <name evidence="6" type="ORF">BCV72DRAFT_321858</name>
</gene>
<dbReference type="InterPro" id="IPR049492">
    <property type="entry name" value="BD-FAE-like_dom"/>
</dbReference>
<dbReference type="GO" id="GO:0016787">
    <property type="term" value="F:hydrolase activity"/>
    <property type="evidence" value="ECO:0007669"/>
    <property type="project" value="UniProtKB-KW"/>
</dbReference>
<feature type="domain" description="BD-FAE-like" evidence="5">
    <location>
        <begin position="184"/>
        <end position="380"/>
    </location>
</feature>
<evidence type="ECO:0000256" key="3">
    <source>
        <dbReference type="PROSITE-ProRule" id="PRU10038"/>
    </source>
</evidence>
<organism evidence="6">
    <name type="scientific">Rhizopus microsporus var. microsporus</name>
    <dbReference type="NCBI Taxonomy" id="86635"/>
    <lineage>
        <taxon>Eukaryota</taxon>
        <taxon>Fungi</taxon>
        <taxon>Fungi incertae sedis</taxon>
        <taxon>Mucoromycota</taxon>
        <taxon>Mucoromycotina</taxon>
        <taxon>Mucoromycetes</taxon>
        <taxon>Mucorales</taxon>
        <taxon>Mucorineae</taxon>
        <taxon>Rhizopodaceae</taxon>
        <taxon>Rhizopus</taxon>
    </lineage>
</organism>
<dbReference type="InterPro" id="IPR029058">
    <property type="entry name" value="AB_hydrolase_fold"/>
</dbReference>
<feature type="transmembrane region" description="Helical" evidence="4">
    <location>
        <begin position="12"/>
        <end position="33"/>
    </location>
</feature>